<dbReference type="Gene3D" id="3.90.1150.10">
    <property type="entry name" value="Aspartate Aminotransferase, domain 1"/>
    <property type="match status" value="1"/>
</dbReference>
<protein>
    <submittedName>
        <fullName evidence="2">Putative aminotransferase class-v</fullName>
    </submittedName>
</protein>
<dbReference type="InterPro" id="IPR015421">
    <property type="entry name" value="PyrdxlP-dep_Trfase_major"/>
</dbReference>
<gene>
    <name evidence="2" type="ORF">SAMD00023353_0201260</name>
</gene>
<dbReference type="InterPro" id="IPR015422">
    <property type="entry name" value="PyrdxlP-dep_Trfase_small"/>
</dbReference>
<keyword evidence="2" id="KW-0032">Aminotransferase</keyword>
<dbReference type="SUPFAM" id="SSF53383">
    <property type="entry name" value="PLP-dependent transferases"/>
    <property type="match status" value="1"/>
</dbReference>
<dbReference type="STRING" id="77044.A0A1S7UJS9"/>
<dbReference type="Pfam" id="PF00266">
    <property type="entry name" value="Aminotran_5"/>
    <property type="match status" value="1"/>
</dbReference>
<dbReference type="PANTHER" id="PTHR43586">
    <property type="entry name" value="CYSTEINE DESULFURASE"/>
    <property type="match status" value="1"/>
</dbReference>
<dbReference type="Gene3D" id="3.40.640.10">
    <property type="entry name" value="Type I PLP-dependent aspartate aminotransferase-like (Major domain)"/>
    <property type="match status" value="1"/>
</dbReference>
<dbReference type="OMA" id="LVTWQQI"/>
<sequence length="436" mass="46004">MSNPDIEAVRAQFPALSGDQVFFDNAGGSQTLGTVIEAIRDYLLRTNVQLGASYKTSSLSTERYNAGFAAGARYINAEESEIVFGASTTQLLRNVSFALEFSEGDEIVVSSIDHEANIAPWVDLAARQRLVLRWWTPSLSAPPSSPTDPRLLPSSLAPLLTPRTRLVACTHASNVLGGIHPVAAVAAAVRAGPSPDALLAVDGVSYAPHRPVDVRALGVDLYAFSWYKVYGPHLAMLYAGPRAQRRMRSLGHFFKEGVTLEEKIGLAGASYELLHAIPAVTAYLGGGGGGGAPSHWPAAAAQEEALQRRLLAYLAGARRPDVTVYGDVTGDPAARVATVSFRVRGWSSRDVVAAVEAGGGRGGGGGGGGDGGGTPLFGFRWGAFYSERLVADLLGLGADGVVRVSLAHYNTLEEVDAFIDAMEKYVPNKEQIGIAE</sequence>
<reference evidence="2" key="1">
    <citation type="submission" date="2016-03" db="EMBL/GenBank/DDBJ databases">
        <title>Draft genome sequence of Rosellinia necatrix.</title>
        <authorList>
            <person name="Kanematsu S."/>
        </authorList>
    </citation>
    <scope>NUCLEOTIDE SEQUENCE [LARGE SCALE GENOMIC DNA]</scope>
    <source>
        <strain evidence="2">W97</strain>
    </source>
</reference>
<dbReference type="InterPro" id="IPR000192">
    <property type="entry name" value="Aminotrans_V_dom"/>
</dbReference>
<evidence type="ECO:0000313" key="3">
    <source>
        <dbReference type="Proteomes" id="UP000054516"/>
    </source>
</evidence>
<dbReference type="PANTHER" id="PTHR43586:SF21">
    <property type="entry name" value="PYRIDOXAL PHOSPHATE (PLP)-DEPENDENT ASPARTATE AMINOTRANSFERASE SUPERFAMILY"/>
    <property type="match status" value="1"/>
</dbReference>
<dbReference type="EMBL" id="DF977447">
    <property type="protein sequence ID" value="GAP83505.2"/>
    <property type="molecule type" value="Genomic_DNA"/>
</dbReference>
<dbReference type="AlphaFoldDB" id="A0A1S7UJS9"/>
<dbReference type="InterPro" id="IPR015424">
    <property type="entry name" value="PyrdxlP-dep_Trfase"/>
</dbReference>
<proteinExistence type="predicted"/>
<name>A0A1S7UJS9_ROSNE</name>
<dbReference type="OrthoDB" id="420046at2759"/>
<accession>A0A1S7UJS9</accession>
<feature type="domain" description="Aminotransferase class V" evidence="1">
    <location>
        <begin position="21"/>
        <end position="418"/>
    </location>
</feature>
<keyword evidence="3" id="KW-1185">Reference proteome</keyword>
<dbReference type="GO" id="GO:0008483">
    <property type="term" value="F:transaminase activity"/>
    <property type="evidence" value="ECO:0007669"/>
    <property type="project" value="UniProtKB-KW"/>
</dbReference>
<organism evidence="2">
    <name type="scientific">Rosellinia necatrix</name>
    <name type="common">White root-rot fungus</name>
    <dbReference type="NCBI Taxonomy" id="77044"/>
    <lineage>
        <taxon>Eukaryota</taxon>
        <taxon>Fungi</taxon>
        <taxon>Dikarya</taxon>
        <taxon>Ascomycota</taxon>
        <taxon>Pezizomycotina</taxon>
        <taxon>Sordariomycetes</taxon>
        <taxon>Xylariomycetidae</taxon>
        <taxon>Xylariales</taxon>
        <taxon>Xylariaceae</taxon>
        <taxon>Rosellinia</taxon>
    </lineage>
</organism>
<keyword evidence="2" id="KW-0808">Transferase</keyword>
<evidence type="ECO:0000259" key="1">
    <source>
        <dbReference type="Pfam" id="PF00266"/>
    </source>
</evidence>
<evidence type="ECO:0000313" key="2">
    <source>
        <dbReference type="EMBL" id="GAP83505.2"/>
    </source>
</evidence>
<dbReference type="Proteomes" id="UP000054516">
    <property type="component" value="Unassembled WGS sequence"/>
</dbReference>